<dbReference type="OrthoDB" id="5067989at2"/>
<evidence type="ECO:0000313" key="1">
    <source>
        <dbReference type="EMBL" id="ACQ78673.1"/>
    </source>
</evidence>
<dbReference type="Proteomes" id="UP000007962">
    <property type="component" value="Chromosome"/>
</dbReference>
<protein>
    <recommendedName>
        <fullName evidence="3">YbaB/EbfC DNA-binding family protein</fullName>
    </recommendedName>
</protein>
<dbReference type="EMBL" id="CP001618">
    <property type="protein sequence ID" value="ACQ78673.1"/>
    <property type="molecule type" value="Genomic_DNA"/>
</dbReference>
<organism evidence="1 2">
    <name type="scientific">Beutenbergia cavernae (strain ATCC BAA-8 / DSM 12333 / CCUG 43141 / JCM 11478 / NBRC 16432 / NCIMB 13614 / HKI 0122)</name>
    <dbReference type="NCBI Taxonomy" id="471853"/>
    <lineage>
        <taxon>Bacteria</taxon>
        <taxon>Bacillati</taxon>
        <taxon>Actinomycetota</taxon>
        <taxon>Actinomycetes</taxon>
        <taxon>Micrococcales</taxon>
        <taxon>Beutenbergiaceae</taxon>
        <taxon>Beutenbergia</taxon>
    </lineage>
</organism>
<dbReference type="AlphaFoldDB" id="C5BWZ8"/>
<evidence type="ECO:0000313" key="2">
    <source>
        <dbReference type="Proteomes" id="UP000007962"/>
    </source>
</evidence>
<dbReference type="HOGENOM" id="CLU_1114142_0_0_11"/>
<proteinExistence type="predicted"/>
<gene>
    <name evidence="1" type="ordered locus">Bcav_0409</name>
</gene>
<dbReference type="KEGG" id="bcv:Bcav_0409"/>
<accession>C5BWZ8</accession>
<name>C5BWZ8_BEUC1</name>
<dbReference type="RefSeq" id="WP_012725453.1">
    <property type="nucleotide sequence ID" value="NC_012669.1"/>
</dbReference>
<keyword evidence="2" id="KW-1185">Reference proteome</keyword>
<sequence length="250" mass="26661">MSIELDRIAEIRESLDRVQQVAEAVDAEGTLAEATDDTGSVSVQLGHDGAIVSLVVDADWPDHYRPEELGQVVRDTIRAAEVARLRTALTMTGERLRDAPPTTRPMPPTSDSLPGRLREILAERPAGAVDAQAVASRLNGVVDEALHALGESRELLEARRRARYDGHREGGVVATADAQGQLLEVAYDGDWLRGQSALAISLATTDAIVAARAEASAAAARSSHDATPLERLARELQDPMAVADRLGLLG</sequence>
<reference evidence="1 2" key="1">
    <citation type="journal article" date="2009" name="Stand. Genomic Sci.">
        <title>Complete genome sequence of Beutenbergia cavernae type strain (HKI 0122).</title>
        <authorList>
            <person name="Land M."/>
            <person name="Pukall R."/>
            <person name="Abt B."/>
            <person name="Goker M."/>
            <person name="Rohde M."/>
            <person name="Glavina Del Rio T."/>
            <person name="Tice H."/>
            <person name="Copeland A."/>
            <person name="Cheng J.F."/>
            <person name="Lucas S."/>
            <person name="Chen F."/>
            <person name="Nolan M."/>
            <person name="Bruce D."/>
            <person name="Goodwin L."/>
            <person name="Pitluck S."/>
            <person name="Ivanova N."/>
            <person name="Mavromatis K."/>
            <person name="Ovchinnikova G."/>
            <person name="Pati A."/>
            <person name="Chen A."/>
            <person name="Palaniappan K."/>
            <person name="Hauser L."/>
            <person name="Chang Y.J."/>
            <person name="Jefferies C.C."/>
            <person name="Saunders E."/>
            <person name="Brettin T."/>
            <person name="Detter J.C."/>
            <person name="Han C."/>
            <person name="Chain P."/>
            <person name="Bristow J."/>
            <person name="Eisen J.A."/>
            <person name="Markowitz V."/>
            <person name="Hugenholtz P."/>
            <person name="Kyrpides N.C."/>
            <person name="Klenk H.P."/>
            <person name="Lapidus A."/>
        </authorList>
    </citation>
    <scope>NUCLEOTIDE SEQUENCE [LARGE SCALE GENOMIC DNA]</scope>
    <source>
        <strain evidence="2">ATCC BAA-8 / DSM 12333 / NBRC 16432</strain>
    </source>
</reference>
<dbReference type="STRING" id="471853.Bcav_0409"/>
<evidence type="ECO:0008006" key="3">
    <source>
        <dbReference type="Google" id="ProtNLM"/>
    </source>
</evidence>